<gene>
    <name evidence="1" type="ORF">A9C19_09700</name>
</gene>
<organism evidence="1 2">
    <name type="scientific">Bacillus weihaiensis</name>
    <dbReference type="NCBI Taxonomy" id="1547283"/>
    <lineage>
        <taxon>Bacteria</taxon>
        <taxon>Bacillati</taxon>
        <taxon>Bacillota</taxon>
        <taxon>Bacilli</taxon>
        <taxon>Bacillales</taxon>
        <taxon>Bacillaceae</taxon>
        <taxon>Bacillus</taxon>
    </lineage>
</organism>
<dbReference type="RefSeq" id="WP_072579792.1">
    <property type="nucleotide sequence ID" value="NZ_CP016020.1"/>
</dbReference>
<keyword evidence="2" id="KW-1185">Reference proteome</keyword>
<dbReference type="OrthoDB" id="9851860at2"/>
<sequence>MYEVTWVAYEIFEELGRYEQVHKSLQFDSLEEAKEFYINKKEDIDVEHIKLSILLEEFSRATEVVL</sequence>
<proteinExistence type="predicted"/>
<evidence type="ECO:0000313" key="1">
    <source>
        <dbReference type="EMBL" id="APH04999.1"/>
    </source>
</evidence>
<evidence type="ECO:0000313" key="2">
    <source>
        <dbReference type="Proteomes" id="UP000181936"/>
    </source>
</evidence>
<dbReference type="AlphaFoldDB" id="A0A1L3MRL8"/>
<dbReference type="EMBL" id="CP016020">
    <property type="protein sequence ID" value="APH04999.1"/>
    <property type="molecule type" value="Genomic_DNA"/>
</dbReference>
<dbReference type="KEGG" id="bwh:A9C19_09700"/>
<accession>A0A1L3MRL8</accession>
<protein>
    <submittedName>
        <fullName evidence="1">Uncharacterized protein</fullName>
    </submittedName>
</protein>
<name>A0A1L3MRL8_9BACI</name>
<dbReference type="Proteomes" id="UP000181936">
    <property type="component" value="Chromosome"/>
</dbReference>
<reference evidence="1 2" key="1">
    <citation type="journal article" date="2016" name="Sci. Rep.">
        <title>Complete genome sequence and transcriptomic analysis of a novel marine strain Bacillus weihaiensis reveals the mechanism of brown algae degradation.</title>
        <authorList>
            <person name="Zhu Y."/>
            <person name="Chen P."/>
            <person name="Bao Y."/>
            <person name="Men Y."/>
            <person name="Zeng Y."/>
            <person name="Yang J."/>
            <person name="Sun J."/>
            <person name="Sun Y."/>
        </authorList>
    </citation>
    <scope>NUCLEOTIDE SEQUENCE [LARGE SCALE GENOMIC DNA]</scope>
    <source>
        <strain evidence="1 2">Alg07</strain>
    </source>
</reference>